<feature type="transmembrane region" description="Helical" evidence="1">
    <location>
        <begin position="20"/>
        <end position="44"/>
    </location>
</feature>
<name>A0AAD4NIA7_9BILA</name>
<dbReference type="Proteomes" id="UP001201812">
    <property type="component" value="Unassembled WGS sequence"/>
</dbReference>
<feature type="transmembrane region" description="Helical" evidence="1">
    <location>
        <begin position="56"/>
        <end position="79"/>
    </location>
</feature>
<feature type="transmembrane region" description="Helical" evidence="1">
    <location>
        <begin position="138"/>
        <end position="158"/>
    </location>
</feature>
<feature type="transmembrane region" description="Helical" evidence="1">
    <location>
        <begin position="273"/>
        <end position="297"/>
    </location>
</feature>
<feature type="transmembrane region" description="Helical" evidence="1">
    <location>
        <begin position="230"/>
        <end position="253"/>
    </location>
</feature>
<comment type="caution">
    <text evidence="2">The sequence shown here is derived from an EMBL/GenBank/DDBJ whole genome shotgun (WGS) entry which is preliminary data.</text>
</comment>
<keyword evidence="1" id="KW-0472">Membrane</keyword>
<feature type="transmembrane region" description="Helical" evidence="1">
    <location>
        <begin position="185"/>
        <end position="209"/>
    </location>
</feature>
<keyword evidence="1" id="KW-1133">Transmembrane helix</keyword>
<proteinExistence type="predicted"/>
<organism evidence="2 3">
    <name type="scientific">Ditylenchus destructor</name>
    <dbReference type="NCBI Taxonomy" id="166010"/>
    <lineage>
        <taxon>Eukaryota</taxon>
        <taxon>Metazoa</taxon>
        <taxon>Ecdysozoa</taxon>
        <taxon>Nematoda</taxon>
        <taxon>Chromadorea</taxon>
        <taxon>Rhabditida</taxon>
        <taxon>Tylenchina</taxon>
        <taxon>Tylenchomorpha</taxon>
        <taxon>Sphaerularioidea</taxon>
        <taxon>Anguinidae</taxon>
        <taxon>Anguininae</taxon>
        <taxon>Ditylenchus</taxon>
    </lineage>
</organism>
<protein>
    <submittedName>
        <fullName evidence="2">Uncharacterized protein</fullName>
    </submittedName>
</protein>
<reference evidence="2" key="1">
    <citation type="submission" date="2022-01" db="EMBL/GenBank/DDBJ databases">
        <title>Genome Sequence Resource for Two Populations of Ditylenchus destructor, the Migratory Endoparasitic Phytonematode.</title>
        <authorList>
            <person name="Zhang H."/>
            <person name="Lin R."/>
            <person name="Xie B."/>
        </authorList>
    </citation>
    <scope>NUCLEOTIDE SEQUENCE</scope>
    <source>
        <strain evidence="2">BazhouSP</strain>
    </source>
</reference>
<dbReference type="AlphaFoldDB" id="A0AAD4NIA7"/>
<evidence type="ECO:0000313" key="3">
    <source>
        <dbReference type="Proteomes" id="UP001201812"/>
    </source>
</evidence>
<sequence>MDIRNAVSTSSPSQYEEKKVLLALINLFVGVGCTVLYLTVLSVVPDCVHQLTSQFLTFFVTQVCLLLVAVIVSTLSIAYMLAANVDGLFLDEQADGIPGYIFIFCVATISLLQLFSSIQRYFGVIWPALYTQICTRRVSFLIILGSFLFGAYCFVRQMNSEYELRYNLIHLRWMFESHLAGRSNIYLYLFGCCTILTILCTMALVRVFYDGYNERREAIIPVGYPTLLTCRRATTVICFLLTDLSFAFLLVYAHRRAVPQQPSKFRGIITSSINYYDGFIQTYLLASWIILSAMFNYKSIRQALGIRAQLMVGKQPSVIVMSPPIFLHADSSWAKQVATNGRFAALPIFKFGHKESATHYDVGHNRSSIAMRRSSFDILD</sequence>
<feature type="transmembrane region" description="Helical" evidence="1">
    <location>
        <begin position="99"/>
        <end position="118"/>
    </location>
</feature>
<evidence type="ECO:0000313" key="2">
    <source>
        <dbReference type="EMBL" id="KAI1728054.1"/>
    </source>
</evidence>
<evidence type="ECO:0000256" key="1">
    <source>
        <dbReference type="SAM" id="Phobius"/>
    </source>
</evidence>
<keyword evidence="1" id="KW-0812">Transmembrane</keyword>
<keyword evidence="3" id="KW-1185">Reference proteome</keyword>
<dbReference type="PROSITE" id="PS51257">
    <property type="entry name" value="PROKAR_LIPOPROTEIN"/>
    <property type="match status" value="1"/>
</dbReference>
<dbReference type="EMBL" id="JAKKPZ010000001">
    <property type="protein sequence ID" value="KAI1728054.1"/>
    <property type="molecule type" value="Genomic_DNA"/>
</dbReference>
<accession>A0AAD4NIA7</accession>
<gene>
    <name evidence="2" type="ORF">DdX_00204</name>
</gene>